<gene>
    <name evidence="2" type="ORF">COT27_03085</name>
</gene>
<reference evidence="3" key="1">
    <citation type="submission" date="2017-09" db="EMBL/GenBank/DDBJ databases">
        <title>Depth-based differentiation of microbial function through sediment-hosted aquifers and enrichment of novel symbionts in the deep terrestrial subsurface.</title>
        <authorList>
            <person name="Probst A.J."/>
            <person name="Ladd B."/>
            <person name="Jarett J.K."/>
            <person name="Geller-Mcgrath D.E."/>
            <person name="Sieber C.M.K."/>
            <person name="Emerson J.B."/>
            <person name="Anantharaman K."/>
            <person name="Thomas B.C."/>
            <person name="Malmstrom R."/>
            <person name="Stieglmeier M."/>
            <person name="Klingl A."/>
            <person name="Woyke T."/>
            <person name="Ryan C.M."/>
            <person name="Banfield J.F."/>
        </authorList>
    </citation>
    <scope>NUCLEOTIDE SEQUENCE [LARGE SCALE GENOMIC DNA]</scope>
</reference>
<dbReference type="InterPro" id="IPR036390">
    <property type="entry name" value="WH_DNA-bd_sf"/>
</dbReference>
<sequence>MILGLNSIELTVLLGNNGVFQYLTGLPRVPGPNTLKRFLIDKAGVLKPRLGSAHNLLRAHFLANHSSYWLDFDSTVKTLYGNQEGVVKGYNPEHKGKKSYHPLICTEAHFQDCLGGELRYGNVDTKDEEIKTFLFLLENGEQTAGNLAKKAGLSRPSLYGFLKKLKENGLIIESQKNSVKTFQTSSKEKIQSILDGQINELEKGKSDIEKIFTEIRKGTLATSPKFQFFEGKDGVQHVLKDLLLYRNIETKTYWPIKSMIEILSEDFFINLNKERIKKNIY</sequence>
<dbReference type="InterPro" id="IPR036388">
    <property type="entry name" value="WH-like_DNA-bd_sf"/>
</dbReference>
<comment type="caution">
    <text evidence="2">The sequence shown here is derived from an EMBL/GenBank/DDBJ whole genome shotgun (WGS) entry which is preliminary data.</text>
</comment>
<dbReference type="InterPro" id="IPR002831">
    <property type="entry name" value="Tscrpt_reg_TrmB_N"/>
</dbReference>
<dbReference type="CDD" id="cd00090">
    <property type="entry name" value="HTH_ARSR"/>
    <property type="match status" value="1"/>
</dbReference>
<proteinExistence type="predicted"/>
<dbReference type="Gene3D" id="1.10.10.10">
    <property type="entry name" value="Winged helix-like DNA-binding domain superfamily/Winged helix DNA-binding domain"/>
    <property type="match status" value="1"/>
</dbReference>
<organism evidence="2 3">
    <name type="scientific">Candidatus Kuenenbacteria bacterium CG08_land_8_20_14_0_20_37_23</name>
    <dbReference type="NCBI Taxonomy" id="1974617"/>
    <lineage>
        <taxon>Bacteria</taxon>
        <taxon>Candidatus Kueneniibacteriota</taxon>
    </lineage>
</organism>
<dbReference type="SUPFAM" id="SSF46785">
    <property type="entry name" value="Winged helix' DNA-binding domain"/>
    <property type="match status" value="1"/>
</dbReference>
<name>A0A2M6XS53_9BACT</name>
<dbReference type="AlphaFoldDB" id="A0A2M6XS53"/>
<feature type="domain" description="Transcription regulator TrmB N-terminal" evidence="1">
    <location>
        <begin position="126"/>
        <end position="179"/>
    </location>
</feature>
<evidence type="ECO:0000259" key="1">
    <source>
        <dbReference type="Pfam" id="PF01978"/>
    </source>
</evidence>
<protein>
    <recommendedName>
        <fullName evidence="1">Transcription regulator TrmB N-terminal domain-containing protein</fullName>
    </recommendedName>
</protein>
<dbReference type="Pfam" id="PF01978">
    <property type="entry name" value="TrmB"/>
    <property type="match status" value="1"/>
</dbReference>
<dbReference type="EMBL" id="PEXX01000047">
    <property type="protein sequence ID" value="PIU10472.1"/>
    <property type="molecule type" value="Genomic_DNA"/>
</dbReference>
<dbReference type="Proteomes" id="UP000230586">
    <property type="component" value="Unassembled WGS sequence"/>
</dbReference>
<evidence type="ECO:0000313" key="3">
    <source>
        <dbReference type="Proteomes" id="UP000230586"/>
    </source>
</evidence>
<accession>A0A2M6XS53</accession>
<evidence type="ECO:0000313" key="2">
    <source>
        <dbReference type="EMBL" id="PIU10472.1"/>
    </source>
</evidence>
<dbReference type="InterPro" id="IPR011991">
    <property type="entry name" value="ArsR-like_HTH"/>
</dbReference>